<organism evidence="1 2">
    <name type="scientific">Melastoma candidum</name>
    <dbReference type="NCBI Taxonomy" id="119954"/>
    <lineage>
        <taxon>Eukaryota</taxon>
        <taxon>Viridiplantae</taxon>
        <taxon>Streptophyta</taxon>
        <taxon>Embryophyta</taxon>
        <taxon>Tracheophyta</taxon>
        <taxon>Spermatophyta</taxon>
        <taxon>Magnoliopsida</taxon>
        <taxon>eudicotyledons</taxon>
        <taxon>Gunneridae</taxon>
        <taxon>Pentapetalae</taxon>
        <taxon>rosids</taxon>
        <taxon>malvids</taxon>
        <taxon>Myrtales</taxon>
        <taxon>Melastomataceae</taxon>
        <taxon>Melastomatoideae</taxon>
        <taxon>Melastomateae</taxon>
        <taxon>Melastoma</taxon>
    </lineage>
</organism>
<reference evidence="2" key="1">
    <citation type="journal article" date="2023" name="Front. Plant Sci.">
        <title>Chromosomal-level genome assembly of Melastoma candidum provides insights into trichome evolution.</title>
        <authorList>
            <person name="Zhong Y."/>
            <person name="Wu W."/>
            <person name="Sun C."/>
            <person name="Zou P."/>
            <person name="Liu Y."/>
            <person name="Dai S."/>
            <person name="Zhou R."/>
        </authorList>
    </citation>
    <scope>NUCLEOTIDE SEQUENCE [LARGE SCALE GENOMIC DNA]</scope>
</reference>
<evidence type="ECO:0000313" key="1">
    <source>
        <dbReference type="EMBL" id="KAI4339881.1"/>
    </source>
</evidence>
<dbReference type="EMBL" id="CM042886">
    <property type="protein sequence ID" value="KAI4339881.1"/>
    <property type="molecule type" value="Genomic_DNA"/>
</dbReference>
<name>A0ACB9NV21_9MYRT</name>
<gene>
    <name evidence="1" type="ORF">MLD38_024771</name>
</gene>
<protein>
    <submittedName>
        <fullName evidence="1">Uncharacterized protein</fullName>
    </submittedName>
</protein>
<accession>A0ACB9NV21</accession>
<comment type="caution">
    <text evidence="1">The sequence shown here is derived from an EMBL/GenBank/DDBJ whole genome shotgun (WGS) entry which is preliminary data.</text>
</comment>
<sequence>MTVITKLPPCSLKISTYTAFVVMASWGLCEALVDFLCSTEDLEAFSESRVGSFWAVFNADYGGLVVISGMTFGPFVGGGLL</sequence>
<keyword evidence="2" id="KW-1185">Reference proteome</keyword>
<dbReference type="Proteomes" id="UP001057402">
    <property type="component" value="Chromosome 7"/>
</dbReference>
<evidence type="ECO:0000313" key="2">
    <source>
        <dbReference type="Proteomes" id="UP001057402"/>
    </source>
</evidence>
<proteinExistence type="predicted"/>